<dbReference type="AlphaFoldDB" id="D6YUE0"/>
<proteinExistence type="predicted"/>
<accession>D6YUE0</accession>
<dbReference type="Proteomes" id="UP000001505">
    <property type="component" value="Chromosome"/>
</dbReference>
<keyword evidence="2" id="KW-1185">Reference proteome</keyword>
<reference evidence="1 2" key="1">
    <citation type="journal article" date="2010" name="PLoS ONE">
        <title>The Waddlia genome: a window into chlamydial biology.</title>
        <authorList>
            <person name="Bertelli C."/>
            <person name="Collyn F."/>
            <person name="Croxatto A."/>
            <person name="Ruckert C."/>
            <person name="Polkinghorne A."/>
            <person name="Kebbi-Beghdadi C."/>
            <person name="Goesmann A."/>
            <person name="Vaughan L."/>
            <person name="Greub G."/>
        </authorList>
    </citation>
    <scope>NUCLEOTIDE SEQUENCE [LARGE SCALE GENOMIC DNA]</scope>
    <source>
        <strain evidence="2">ATCC VR-1470 / WSU 86-1044</strain>
    </source>
</reference>
<dbReference type="HOGENOM" id="CLU_3392019_0_0_0"/>
<evidence type="ECO:0000313" key="1">
    <source>
        <dbReference type="EMBL" id="ADI37751.1"/>
    </source>
</evidence>
<protein>
    <submittedName>
        <fullName evidence="1">Uncharacterized protein</fullName>
    </submittedName>
</protein>
<dbReference type="KEGG" id="wch:wcw_0379"/>
<sequence length="32" mass="3536">MRPNPLINICRPSTAFVRGLGRNQGLKKNGRA</sequence>
<gene>
    <name evidence="1" type="ordered locus">wcw_0379</name>
</gene>
<dbReference type="EMBL" id="CP001928">
    <property type="protein sequence ID" value="ADI37751.1"/>
    <property type="molecule type" value="Genomic_DNA"/>
</dbReference>
<organism evidence="1 2">
    <name type="scientific">Waddlia chondrophila (strain ATCC VR-1470 / WSU 86-1044)</name>
    <dbReference type="NCBI Taxonomy" id="716544"/>
    <lineage>
        <taxon>Bacteria</taxon>
        <taxon>Pseudomonadati</taxon>
        <taxon>Chlamydiota</taxon>
        <taxon>Chlamydiia</taxon>
        <taxon>Parachlamydiales</taxon>
        <taxon>Waddliaceae</taxon>
        <taxon>Waddlia</taxon>
    </lineage>
</organism>
<evidence type="ECO:0000313" key="2">
    <source>
        <dbReference type="Proteomes" id="UP000001505"/>
    </source>
</evidence>
<name>D6YUE0_WADCW</name>